<dbReference type="Proteomes" id="UP001596317">
    <property type="component" value="Unassembled WGS sequence"/>
</dbReference>
<accession>A0ABW1ZNF2</accession>
<evidence type="ECO:0000313" key="2">
    <source>
        <dbReference type="Proteomes" id="UP001596317"/>
    </source>
</evidence>
<protein>
    <submittedName>
        <fullName evidence="1">Uncharacterized protein</fullName>
    </submittedName>
</protein>
<sequence length="140" mass="15298">MGVAISHWGLAQAVSRTGQLGVVSGTGIDILLVRRLQDGDPGGQMRRALAQFPDADRAQRVVDTYLREGGRARGQPYRRVPMPTMTSHRTAWELSLLGSFAEVALAREGHINPMGINLLTKLHMHTLPALYGAMLAGWTR</sequence>
<organism evidence="1 2">
    <name type="scientific">Deinococcus multiflagellatus</name>
    <dbReference type="NCBI Taxonomy" id="1656887"/>
    <lineage>
        <taxon>Bacteria</taxon>
        <taxon>Thermotogati</taxon>
        <taxon>Deinococcota</taxon>
        <taxon>Deinococci</taxon>
        <taxon>Deinococcales</taxon>
        <taxon>Deinococcaceae</taxon>
        <taxon>Deinococcus</taxon>
    </lineage>
</organism>
<dbReference type="EMBL" id="JBHSWB010000001">
    <property type="protein sequence ID" value="MFC6661827.1"/>
    <property type="molecule type" value="Genomic_DNA"/>
</dbReference>
<evidence type="ECO:0000313" key="1">
    <source>
        <dbReference type="EMBL" id="MFC6661827.1"/>
    </source>
</evidence>
<reference evidence="2" key="1">
    <citation type="journal article" date="2019" name="Int. J. Syst. Evol. Microbiol.">
        <title>The Global Catalogue of Microorganisms (GCM) 10K type strain sequencing project: providing services to taxonomists for standard genome sequencing and annotation.</title>
        <authorList>
            <consortium name="The Broad Institute Genomics Platform"/>
            <consortium name="The Broad Institute Genome Sequencing Center for Infectious Disease"/>
            <person name="Wu L."/>
            <person name="Ma J."/>
        </authorList>
    </citation>
    <scope>NUCLEOTIDE SEQUENCE [LARGE SCALE GENOMIC DNA]</scope>
    <source>
        <strain evidence="2">CCUG 63830</strain>
    </source>
</reference>
<comment type="caution">
    <text evidence="1">The sequence shown here is derived from an EMBL/GenBank/DDBJ whole genome shotgun (WGS) entry which is preliminary data.</text>
</comment>
<gene>
    <name evidence="1" type="ORF">ACFP90_16935</name>
</gene>
<proteinExistence type="predicted"/>
<keyword evidence="2" id="KW-1185">Reference proteome</keyword>
<name>A0ABW1ZNF2_9DEIO</name>
<dbReference type="RefSeq" id="WP_224612783.1">
    <property type="nucleotide sequence ID" value="NZ_JAIQXV010000035.1"/>
</dbReference>